<keyword evidence="10" id="KW-1185">Reference proteome</keyword>
<evidence type="ECO:0000256" key="7">
    <source>
        <dbReference type="RuleBase" id="RU363032"/>
    </source>
</evidence>
<evidence type="ECO:0000256" key="6">
    <source>
        <dbReference type="ARBA" id="ARBA00023136"/>
    </source>
</evidence>
<dbReference type="PANTHER" id="PTHR43163:SF3">
    <property type="entry name" value="PEPTIDE ABC TRANSPORTER PERMEASE PROTEIN"/>
    <property type="match status" value="1"/>
</dbReference>
<dbReference type="InterPro" id="IPR000515">
    <property type="entry name" value="MetI-like"/>
</dbReference>
<keyword evidence="4 7" id="KW-0812">Transmembrane</keyword>
<dbReference type="GO" id="GO:0005886">
    <property type="term" value="C:plasma membrane"/>
    <property type="evidence" value="ECO:0007669"/>
    <property type="project" value="UniProtKB-SubCell"/>
</dbReference>
<keyword evidence="5 7" id="KW-1133">Transmembrane helix</keyword>
<comment type="caution">
    <text evidence="9">The sequence shown here is derived from an EMBL/GenBank/DDBJ whole genome shotgun (WGS) entry which is preliminary data.</text>
</comment>
<evidence type="ECO:0000256" key="4">
    <source>
        <dbReference type="ARBA" id="ARBA00022692"/>
    </source>
</evidence>
<gene>
    <name evidence="9" type="ORF">EDC26_103177</name>
</gene>
<dbReference type="RefSeq" id="WP_132580301.1">
    <property type="nucleotide sequence ID" value="NZ_SMAJ01000003.1"/>
</dbReference>
<dbReference type="PANTHER" id="PTHR43163">
    <property type="entry name" value="DIPEPTIDE TRANSPORT SYSTEM PERMEASE PROTEIN DPPB-RELATED"/>
    <property type="match status" value="1"/>
</dbReference>
<protein>
    <submittedName>
        <fullName evidence="9">Peptide/nickel transport system permease protein</fullName>
    </submittedName>
</protein>
<evidence type="ECO:0000259" key="8">
    <source>
        <dbReference type="PROSITE" id="PS50928"/>
    </source>
</evidence>
<dbReference type="InterPro" id="IPR045621">
    <property type="entry name" value="BPD_transp_1_N"/>
</dbReference>
<keyword evidence="2 7" id="KW-0813">Transport</keyword>
<name>A0A4V2UZ13_9BURK</name>
<sequence>MTKFWVGRLFLALFVLWLVSMLVFVGCQILPGDVAQLSLGQYATPEAVATLRAQMGLDHPAVYRYFEWLAGMLRGDWGVSMVSRTPVASMLSERAANTGLLAGVTALIAVPLSIGLGLLMSLGTGKWMDRVGSVVVLGLSATPEFLIATIAVLFLAVKWHWFPAISYLTPGAGVEAQIKALFLPVMTLVIVVTAQIARMTRAIISNLLSQPFAEMAMLKGVPRTTIVRKHALILAVGPIANVVALNVAYLVSGVVVVETIFSYPGLARLMTDSVLSRDMPVIQACAMLFSAVYVVLILLSDTLAAVFDVRGSRVGH</sequence>
<evidence type="ECO:0000313" key="9">
    <source>
        <dbReference type="EMBL" id="TCT09558.1"/>
    </source>
</evidence>
<feature type="transmembrane region" description="Helical" evidence="7">
    <location>
        <begin position="134"/>
        <end position="156"/>
    </location>
</feature>
<dbReference type="GO" id="GO:0055085">
    <property type="term" value="P:transmembrane transport"/>
    <property type="evidence" value="ECO:0007669"/>
    <property type="project" value="InterPro"/>
</dbReference>
<proteinExistence type="inferred from homology"/>
<evidence type="ECO:0000313" key="10">
    <source>
        <dbReference type="Proteomes" id="UP000295525"/>
    </source>
</evidence>
<feature type="transmembrane region" description="Helical" evidence="7">
    <location>
        <begin position="100"/>
        <end position="122"/>
    </location>
</feature>
<feature type="domain" description="ABC transmembrane type-1" evidence="8">
    <location>
        <begin position="95"/>
        <end position="300"/>
    </location>
</feature>
<dbReference type="Pfam" id="PF19300">
    <property type="entry name" value="BPD_transp_1_N"/>
    <property type="match status" value="1"/>
</dbReference>
<dbReference type="OrthoDB" id="9803623at2"/>
<comment type="subcellular location">
    <subcellularLocation>
        <location evidence="1 7">Cell membrane</location>
        <topology evidence="1 7">Multi-pass membrane protein</topology>
    </subcellularLocation>
</comment>
<dbReference type="Pfam" id="PF00528">
    <property type="entry name" value="BPD_transp_1"/>
    <property type="match status" value="1"/>
</dbReference>
<dbReference type="CDD" id="cd06261">
    <property type="entry name" value="TM_PBP2"/>
    <property type="match status" value="1"/>
</dbReference>
<evidence type="ECO:0000256" key="2">
    <source>
        <dbReference type="ARBA" id="ARBA00022448"/>
    </source>
</evidence>
<dbReference type="PROSITE" id="PS50928">
    <property type="entry name" value="ABC_TM1"/>
    <property type="match status" value="1"/>
</dbReference>
<reference evidence="9 10" key="1">
    <citation type="submission" date="2019-03" db="EMBL/GenBank/DDBJ databases">
        <title>Genomic Encyclopedia of Type Strains, Phase IV (KMG-IV): sequencing the most valuable type-strain genomes for metagenomic binning, comparative biology and taxonomic classification.</title>
        <authorList>
            <person name="Goeker M."/>
        </authorList>
    </citation>
    <scope>NUCLEOTIDE SEQUENCE [LARGE SCALE GENOMIC DNA]</scope>
    <source>
        <strain evidence="9 10">DSM 24591</strain>
    </source>
</reference>
<accession>A0A4V2UZ13</accession>
<comment type="similarity">
    <text evidence="7">Belongs to the binding-protein-dependent transport system permease family.</text>
</comment>
<feature type="transmembrane region" description="Helical" evidence="7">
    <location>
        <begin position="176"/>
        <end position="197"/>
    </location>
</feature>
<keyword evidence="6 7" id="KW-0472">Membrane</keyword>
<dbReference type="Proteomes" id="UP000295525">
    <property type="component" value="Unassembled WGS sequence"/>
</dbReference>
<feature type="transmembrane region" description="Helical" evidence="7">
    <location>
        <begin position="232"/>
        <end position="261"/>
    </location>
</feature>
<dbReference type="SUPFAM" id="SSF161098">
    <property type="entry name" value="MetI-like"/>
    <property type="match status" value="1"/>
</dbReference>
<feature type="transmembrane region" description="Helical" evidence="7">
    <location>
        <begin position="281"/>
        <end position="307"/>
    </location>
</feature>
<evidence type="ECO:0000256" key="1">
    <source>
        <dbReference type="ARBA" id="ARBA00004651"/>
    </source>
</evidence>
<dbReference type="InterPro" id="IPR035906">
    <property type="entry name" value="MetI-like_sf"/>
</dbReference>
<dbReference type="AlphaFoldDB" id="A0A4V2UZ13"/>
<keyword evidence="3" id="KW-1003">Cell membrane</keyword>
<organism evidence="9 10">
    <name type="scientific">Paralcaligenes ureilyticus</name>
    <dbReference type="NCBI Taxonomy" id="627131"/>
    <lineage>
        <taxon>Bacteria</taxon>
        <taxon>Pseudomonadati</taxon>
        <taxon>Pseudomonadota</taxon>
        <taxon>Betaproteobacteria</taxon>
        <taxon>Burkholderiales</taxon>
        <taxon>Alcaligenaceae</taxon>
        <taxon>Paralcaligenes</taxon>
    </lineage>
</organism>
<dbReference type="EMBL" id="SMAJ01000003">
    <property type="protein sequence ID" value="TCT09558.1"/>
    <property type="molecule type" value="Genomic_DNA"/>
</dbReference>
<dbReference type="Gene3D" id="1.10.3720.10">
    <property type="entry name" value="MetI-like"/>
    <property type="match status" value="1"/>
</dbReference>
<evidence type="ECO:0000256" key="3">
    <source>
        <dbReference type="ARBA" id="ARBA00022475"/>
    </source>
</evidence>
<dbReference type="PROSITE" id="PS51257">
    <property type="entry name" value="PROKAR_LIPOPROTEIN"/>
    <property type="match status" value="1"/>
</dbReference>
<evidence type="ECO:0000256" key="5">
    <source>
        <dbReference type="ARBA" id="ARBA00022989"/>
    </source>
</evidence>